<accession>A0A410WXV5</accession>
<name>A0A410WXV5_9BACL</name>
<dbReference type="SUPFAM" id="SSF52266">
    <property type="entry name" value="SGNH hydrolase"/>
    <property type="match status" value="1"/>
</dbReference>
<dbReference type="GO" id="GO:0004622">
    <property type="term" value="F:phosphatidylcholine lysophospholipase activity"/>
    <property type="evidence" value="ECO:0007669"/>
    <property type="project" value="TreeGrafter"/>
</dbReference>
<dbReference type="InterPro" id="IPR036514">
    <property type="entry name" value="SGNH_hydro_sf"/>
</dbReference>
<evidence type="ECO:0000313" key="4">
    <source>
        <dbReference type="Proteomes" id="UP000288943"/>
    </source>
</evidence>
<keyword evidence="5" id="KW-1185">Reference proteome</keyword>
<feature type="domain" description="SGNH hydrolase-type esterase" evidence="1">
    <location>
        <begin position="19"/>
        <end position="201"/>
    </location>
</feature>
<reference evidence="2 5" key="2">
    <citation type="submission" date="2022-05" db="EMBL/GenBank/DDBJ databases">
        <title>Genome Sequencing of Bee-Associated Microbes.</title>
        <authorList>
            <person name="Dunlap C."/>
        </authorList>
    </citation>
    <scope>NUCLEOTIDE SEQUENCE [LARGE SCALE GENOMIC DNA]</scope>
    <source>
        <strain evidence="2 5">NRRL B-23120</strain>
    </source>
</reference>
<dbReference type="PANTHER" id="PTHR30383">
    <property type="entry name" value="THIOESTERASE 1/PROTEASE 1/LYSOPHOSPHOLIPASE L1"/>
    <property type="match status" value="1"/>
</dbReference>
<dbReference type="Proteomes" id="UP001527202">
    <property type="component" value="Unassembled WGS sequence"/>
</dbReference>
<dbReference type="GeneID" id="95376325"/>
<evidence type="ECO:0000313" key="5">
    <source>
        <dbReference type="Proteomes" id="UP001527202"/>
    </source>
</evidence>
<dbReference type="RefSeq" id="WP_042225881.1">
    <property type="nucleotide sequence ID" value="NZ_CP026520.1"/>
</dbReference>
<dbReference type="Proteomes" id="UP000288943">
    <property type="component" value="Chromosome"/>
</dbReference>
<dbReference type="OrthoDB" id="9794725at2"/>
<dbReference type="PANTHER" id="PTHR30383:SF5">
    <property type="entry name" value="SGNH HYDROLASE-TYPE ESTERASE DOMAIN-CONTAINING PROTEIN"/>
    <property type="match status" value="1"/>
</dbReference>
<dbReference type="AlphaFoldDB" id="A0A410WXV5"/>
<dbReference type="Pfam" id="PF13472">
    <property type="entry name" value="Lipase_GDSL_2"/>
    <property type="match status" value="1"/>
</dbReference>
<keyword evidence="2" id="KW-0378">Hydrolase</keyword>
<dbReference type="KEGG" id="pchi:PC41400_16070"/>
<gene>
    <name evidence="2" type="ORF">M5X16_21180</name>
    <name evidence="3" type="ORF">PC41400_16070</name>
</gene>
<dbReference type="EMBL" id="JAMDMJ010000029">
    <property type="protein sequence ID" value="MCY9598265.1"/>
    <property type="molecule type" value="Genomic_DNA"/>
</dbReference>
<organism evidence="3 4">
    <name type="scientific">Paenibacillus chitinolyticus</name>
    <dbReference type="NCBI Taxonomy" id="79263"/>
    <lineage>
        <taxon>Bacteria</taxon>
        <taxon>Bacillati</taxon>
        <taxon>Bacillota</taxon>
        <taxon>Bacilli</taxon>
        <taxon>Bacillales</taxon>
        <taxon>Paenibacillaceae</taxon>
        <taxon>Paenibacillus</taxon>
    </lineage>
</organism>
<reference evidence="3 4" key="1">
    <citation type="submission" date="2018-01" db="EMBL/GenBank/DDBJ databases">
        <title>The whole genome sequencing and assembly of Paenibacillus chitinolyticus KCCM 41400 strain.</title>
        <authorList>
            <person name="Kim J.-Y."/>
            <person name="Park M.-K."/>
            <person name="Lee Y.-J."/>
            <person name="Yi H."/>
            <person name="Bahn Y.-S."/>
            <person name="Kim J.F."/>
            <person name="Lee D.-W."/>
        </authorList>
    </citation>
    <scope>NUCLEOTIDE SEQUENCE [LARGE SCALE GENOMIC DNA]</scope>
    <source>
        <strain evidence="3 4">KCCM 41400</strain>
    </source>
</reference>
<evidence type="ECO:0000313" key="3">
    <source>
        <dbReference type="EMBL" id="QAV19112.1"/>
    </source>
</evidence>
<protein>
    <submittedName>
        <fullName evidence="3">GDSL family lipase</fullName>
    </submittedName>
    <submittedName>
        <fullName evidence="2">SGNH/GDSL hydrolase family protein</fullName>
    </submittedName>
</protein>
<dbReference type="Gene3D" id="3.40.50.1110">
    <property type="entry name" value="SGNH hydrolase"/>
    <property type="match status" value="1"/>
</dbReference>
<evidence type="ECO:0000259" key="1">
    <source>
        <dbReference type="Pfam" id="PF13472"/>
    </source>
</evidence>
<dbReference type="InterPro" id="IPR013830">
    <property type="entry name" value="SGNH_hydro"/>
</dbReference>
<dbReference type="EMBL" id="CP026520">
    <property type="protein sequence ID" value="QAV19112.1"/>
    <property type="molecule type" value="Genomic_DNA"/>
</dbReference>
<dbReference type="CDD" id="cd01834">
    <property type="entry name" value="SGNH_hydrolase_like_2"/>
    <property type="match status" value="1"/>
</dbReference>
<dbReference type="InterPro" id="IPR051532">
    <property type="entry name" value="Ester_Hydrolysis_Enzymes"/>
</dbReference>
<sequence length="216" mass="24393">MKEHKDRAIGRGELLLFQGDSITDTGRNRENHADLGKGYVQMIAGWFGAPCPGSGVTFLNRGVSGNRVKDLQNRWEQDCIDLKPDWITICIGINDCWRRYDRNDPTSLETFAAGYRQLLTRTTEETEARIVLMEPFVLPVREDRKAWREDLDPKIHAVRELAREFGARLVPLDGLFARASTEAPASYWAPDGVHPSAAGHGLIARAWLDTMKVQFV</sequence>
<proteinExistence type="predicted"/>
<evidence type="ECO:0000313" key="2">
    <source>
        <dbReference type="EMBL" id="MCY9598265.1"/>
    </source>
</evidence>